<sequence length="94" mass="10252">MNHVMYVFDHAGRLSGIQDVTGWPVNRIIAARSALLMIGRSAEVSDKGRAICSIKSCRMDLGERELPAGQLSHGFCPDCYQCAVESITPEEVGK</sequence>
<reference evidence="1" key="1">
    <citation type="submission" date="2020-03" db="EMBL/GenBank/DDBJ databases">
        <title>The deep terrestrial virosphere.</title>
        <authorList>
            <person name="Holmfeldt K."/>
            <person name="Nilsson E."/>
            <person name="Simone D."/>
            <person name="Lopez-Fernandez M."/>
            <person name="Wu X."/>
            <person name="de Brujin I."/>
            <person name="Lundin D."/>
            <person name="Andersson A."/>
            <person name="Bertilsson S."/>
            <person name="Dopson M."/>
        </authorList>
    </citation>
    <scope>NUCLEOTIDE SEQUENCE</scope>
    <source>
        <strain evidence="1">MM415B03618</strain>
    </source>
</reference>
<gene>
    <name evidence="1" type="ORF">MM415B03618_0007</name>
</gene>
<dbReference type="AlphaFoldDB" id="A0A6M3LBA9"/>
<organism evidence="1">
    <name type="scientific">viral metagenome</name>
    <dbReference type="NCBI Taxonomy" id="1070528"/>
    <lineage>
        <taxon>unclassified sequences</taxon>
        <taxon>metagenomes</taxon>
        <taxon>organismal metagenomes</taxon>
    </lineage>
</organism>
<name>A0A6M3LBA9_9ZZZZ</name>
<proteinExistence type="predicted"/>
<protein>
    <submittedName>
        <fullName evidence="1">Uncharacterized protein</fullName>
    </submittedName>
</protein>
<evidence type="ECO:0000313" key="1">
    <source>
        <dbReference type="EMBL" id="QJA90654.1"/>
    </source>
</evidence>
<accession>A0A6M3LBA9</accession>
<dbReference type="EMBL" id="MT142928">
    <property type="protein sequence ID" value="QJA90654.1"/>
    <property type="molecule type" value="Genomic_DNA"/>
</dbReference>